<name>A0A5J4VLH5_9EUKA</name>
<dbReference type="AlphaFoldDB" id="A0A5J4VLH5"/>
<reference evidence="2 3" key="1">
    <citation type="submission" date="2019-03" db="EMBL/GenBank/DDBJ databases">
        <title>Single cell metagenomics reveals metabolic interactions within the superorganism composed of flagellate Streblomastix strix and complex community of Bacteroidetes bacteria on its surface.</title>
        <authorList>
            <person name="Treitli S.C."/>
            <person name="Kolisko M."/>
            <person name="Husnik F."/>
            <person name="Keeling P."/>
            <person name="Hampl V."/>
        </authorList>
    </citation>
    <scope>NUCLEOTIDE SEQUENCE [LARGE SCALE GENOMIC DNA]</scope>
    <source>
        <strain evidence="2">ST1C</strain>
    </source>
</reference>
<organism evidence="2 3">
    <name type="scientific">Streblomastix strix</name>
    <dbReference type="NCBI Taxonomy" id="222440"/>
    <lineage>
        <taxon>Eukaryota</taxon>
        <taxon>Metamonada</taxon>
        <taxon>Preaxostyla</taxon>
        <taxon>Oxymonadida</taxon>
        <taxon>Streblomastigidae</taxon>
        <taxon>Streblomastix</taxon>
    </lineage>
</organism>
<feature type="compositionally biased region" description="Acidic residues" evidence="1">
    <location>
        <begin position="63"/>
        <end position="95"/>
    </location>
</feature>
<evidence type="ECO:0000313" key="3">
    <source>
        <dbReference type="Proteomes" id="UP000324800"/>
    </source>
</evidence>
<comment type="caution">
    <text evidence="2">The sequence shown here is derived from an EMBL/GenBank/DDBJ whole genome shotgun (WGS) entry which is preliminary data.</text>
</comment>
<evidence type="ECO:0000256" key="1">
    <source>
        <dbReference type="SAM" id="MobiDB-lite"/>
    </source>
</evidence>
<protein>
    <submittedName>
        <fullName evidence="2">Uncharacterized protein</fullName>
    </submittedName>
</protein>
<evidence type="ECO:0000313" key="2">
    <source>
        <dbReference type="EMBL" id="KAA6383073.1"/>
    </source>
</evidence>
<gene>
    <name evidence="2" type="ORF">EZS28_021400</name>
</gene>
<dbReference type="Proteomes" id="UP000324800">
    <property type="component" value="Unassembled WGS sequence"/>
</dbReference>
<accession>A0A5J4VLH5</accession>
<feature type="region of interest" description="Disordered" evidence="1">
    <location>
        <begin position="59"/>
        <end position="95"/>
    </location>
</feature>
<dbReference type="EMBL" id="SNRW01006441">
    <property type="protein sequence ID" value="KAA6383073.1"/>
    <property type="molecule type" value="Genomic_DNA"/>
</dbReference>
<proteinExistence type="predicted"/>
<sequence length="95" mass="11120">MIDVEREYSEAARNLSCFYIYYEEDTGAKDQVSYYDKVSLDRFNGIIIGYSQLKGRLVRGTDESELECVNEEKEEDEDYGNEDEDEDEDEDEEGD</sequence>